<evidence type="ECO:0000256" key="4">
    <source>
        <dbReference type="ARBA" id="ARBA00022679"/>
    </source>
</evidence>
<evidence type="ECO:0000256" key="11">
    <source>
        <dbReference type="SAM" id="SignalP"/>
    </source>
</evidence>
<keyword evidence="6" id="KW-0735">Signal-anchor</keyword>
<comment type="subcellular location">
    <subcellularLocation>
        <location evidence="1 10">Golgi apparatus membrane</location>
        <topology evidence="1 10">Single-pass type II membrane protein</topology>
    </subcellularLocation>
</comment>
<dbReference type="InterPro" id="IPR002659">
    <property type="entry name" value="Glyco_trans_31"/>
</dbReference>
<evidence type="ECO:0000313" key="12">
    <source>
        <dbReference type="EMBL" id="CAL8122781.1"/>
    </source>
</evidence>
<accession>A0ABP1R864</accession>
<keyword evidence="9" id="KW-0472">Membrane</keyword>
<dbReference type="EMBL" id="CAXLJM020000068">
    <property type="protein sequence ID" value="CAL8122781.1"/>
    <property type="molecule type" value="Genomic_DNA"/>
</dbReference>
<evidence type="ECO:0000256" key="2">
    <source>
        <dbReference type="ARBA" id="ARBA00008661"/>
    </source>
</evidence>
<dbReference type="EC" id="2.4.1.-" evidence="10"/>
<evidence type="ECO:0000256" key="5">
    <source>
        <dbReference type="ARBA" id="ARBA00022692"/>
    </source>
</evidence>
<evidence type="ECO:0000313" key="13">
    <source>
        <dbReference type="Proteomes" id="UP001642540"/>
    </source>
</evidence>
<evidence type="ECO:0000256" key="7">
    <source>
        <dbReference type="ARBA" id="ARBA00022989"/>
    </source>
</evidence>
<keyword evidence="4" id="KW-0808">Transferase</keyword>
<name>A0ABP1R864_9HEXA</name>
<organism evidence="12 13">
    <name type="scientific">Orchesella dallaii</name>
    <dbReference type="NCBI Taxonomy" id="48710"/>
    <lineage>
        <taxon>Eukaryota</taxon>
        <taxon>Metazoa</taxon>
        <taxon>Ecdysozoa</taxon>
        <taxon>Arthropoda</taxon>
        <taxon>Hexapoda</taxon>
        <taxon>Collembola</taxon>
        <taxon>Entomobryomorpha</taxon>
        <taxon>Entomobryoidea</taxon>
        <taxon>Orchesellidae</taxon>
        <taxon>Orchesellinae</taxon>
        <taxon>Orchesella</taxon>
    </lineage>
</organism>
<feature type="signal peptide" evidence="11">
    <location>
        <begin position="1"/>
        <end position="24"/>
    </location>
</feature>
<evidence type="ECO:0000256" key="1">
    <source>
        <dbReference type="ARBA" id="ARBA00004323"/>
    </source>
</evidence>
<feature type="chain" id="PRO_5045588456" description="Hexosyltransferase" evidence="11">
    <location>
        <begin position="25"/>
        <end position="412"/>
    </location>
</feature>
<proteinExistence type="inferred from homology"/>
<evidence type="ECO:0000256" key="9">
    <source>
        <dbReference type="ARBA" id="ARBA00023136"/>
    </source>
</evidence>
<sequence length="412" mass="46582">MGYPSVSFFGLVASVVLLLQLALHTQLLQRKPGSNAELSTDIVNQYSDLEDTSPSSLTDTLSPAPSIASIDLFTRFKRFVNENESTLPKTSTPQSTFYNNEIGLENEITNASNNNPFSGVSSKYLVKNFYSGNFLLPNAQLCAGKHKNLKLVVLVPTAIGNFKQRDSVRKTWGSFSARQDVVIGFMAGNPKLSHINDSTLELFHQEIDLFRDIIIADLQDSYQNLTLKSLFMIEWASTFCSSARFFMKTDDDVFLNVPLVLKFISEIEEDDSRQPKIYGNVFSGHYPQRDAWFKHKVSYKIYPHNMSYPNFTSGPSYLVSAKVLRPLLKNAVNLPLFNLEDVFLTGFVASSLDIPRINVTQFRNERENPFNMSACKLIKTIAGMTDGSPTQIYYVWYNYLMGGFICKYLKPR</sequence>
<keyword evidence="5" id="KW-0812">Transmembrane</keyword>
<keyword evidence="11" id="KW-0732">Signal</keyword>
<dbReference type="PANTHER" id="PTHR11214:SF379">
    <property type="entry name" value="HEXOSYLTRANSFERASE-RELATED"/>
    <property type="match status" value="1"/>
</dbReference>
<protein>
    <recommendedName>
        <fullName evidence="10">Hexosyltransferase</fullName>
        <ecNumber evidence="10">2.4.1.-</ecNumber>
    </recommendedName>
</protein>
<dbReference type="Gene3D" id="3.90.550.50">
    <property type="match status" value="1"/>
</dbReference>
<dbReference type="Pfam" id="PF01762">
    <property type="entry name" value="Galactosyl_T"/>
    <property type="match status" value="1"/>
</dbReference>
<keyword evidence="13" id="KW-1185">Reference proteome</keyword>
<reference evidence="12 13" key="1">
    <citation type="submission" date="2024-08" db="EMBL/GenBank/DDBJ databases">
        <authorList>
            <person name="Cucini C."/>
            <person name="Frati F."/>
        </authorList>
    </citation>
    <scope>NUCLEOTIDE SEQUENCE [LARGE SCALE GENOMIC DNA]</scope>
</reference>
<dbReference type="PANTHER" id="PTHR11214">
    <property type="entry name" value="BETA-1,3-N-ACETYLGLUCOSAMINYLTRANSFERASE"/>
    <property type="match status" value="1"/>
</dbReference>
<evidence type="ECO:0000256" key="3">
    <source>
        <dbReference type="ARBA" id="ARBA00022676"/>
    </source>
</evidence>
<gene>
    <name evidence="12" type="ORF">ODALV1_LOCUS19950</name>
</gene>
<keyword evidence="3 10" id="KW-0328">Glycosyltransferase</keyword>
<comment type="similarity">
    <text evidence="2 10">Belongs to the glycosyltransferase 31 family.</text>
</comment>
<keyword evidence="8 10" id="KW-0333">Golgi apparatus</keyword>
<comment type="caution">
    <text evidence="12">The sequence shown here is derived from an EMBL/GenBank/DDBJ whole genome shotgun (WGS) entry which is preliminary data.</text>
</comment>
<evidence type="ECO:0000256" key="10">
    <source>
        <dbReference type="RuleBase" id="RU363063"/>
    </source>
</evidence>
<keyword evidence="7" id="KW-1133">Transmembrane helix</keyword>
<evidence type="ECO:0000256" key="8">
    <source>
        <dbReference type="ARBA" id="ARBA00023034"/>
    </source>
</evidence>
<evidence type="ECO:0000256" key="6">
    <source>
        <dbReference type="ARBA" id="ARBA00022968"/>
    </source>
</evidence>
<dbReference type="Proteomes" id="UP001642540">
    <property type="component" value="Unassembled WGS sequence"/>
</dbReference>